<feature type="transmembrane region" description="Helical" evidence="1">
    <location>
        <begin position="6"/>
        <end position="23"/>
    </location>
</feature>
<accession>R4KGX1</accession>
<evidence type="ECO:0000256" key="1">
    <source>
        <dbReference type="SAM" id="Phobius"/>
    </source>
</evidence>
<feature type="transmembrane region" description="Helical" evidence="1">
    <location>
        <begin position="35"/>
        <end position="53"/>
    </location>
</feature>
<dbReference type="AlphaFoldDB" id="R4KGX1"/>
<dbReference type="RefSeq" id="WP_006520689.1">
    <property type="nucleotide sequence ID" value="NC_021184.1"/>
</dbReference>
<proteinExistence type="predicted"/>
<dbReference type="KEGG" id="dgi:Desgi_3065"/>
<dbReference type="HOGENOM" id="CLU_208993_0_0_9"/>
<keyword evidence="1" id="KW-0812">Transmembrane</keyword>
<dbReference type="Proteomes" id="UP000013520">
    <property type="component" value="Chromosome"/>
</dbReference>
<keyword evidence="1" id="KW-0472">Membrane</keyword>
<keyword evidence="3" id="KW-1185">Reference proteome</keyword>
<reference evidence="2 3" key="1">
    <citation type="submission" date="2012-01" db="EMBL/GenBank/DDBJ databases">
        <title>Complete sequence of Desulfotomaculum gibsoniae DSM 7213.</title>
        <authorList>
            <consortium name="US DOE Joint Genome Institute"/>
            <person name="Lucas S."/>
            <person name="Han J."/>
            <person name="Lapidus A."/>
            <person name="Cheng J.-F."/>
            <person name="Goodwin L."/>
            <person name="Pitluck S."/>
            <person name="Peters L."/>
            <person name="Ovchinnikova G."/>
            <person name="Teshima H."/>
            <person name="Detter J.C."/>
            <person name="Han C."/>
            <person name="Tapia R."/>
            <person name="Land M."/>
            <person name="Hauser L."/>
            <person name="Kyrpides N."/>
            <person name="Ivanova N."/>
            <person name="Pagani I."/>
            <person name="Parshina S."/>
            <person name="Plugge C."/>
            <person name="Muyzer G."/>
            <person name="Kuever J."/>
            <person name="Ivanova A."/>
            <person name="Nazina T."/>
            <person name="Klenk H.-P."/>
            <person name="Brambilla E."/>
            <person name="Spring S."/>
            <person name="Stams A.F."/>
            <person name="Woyke T."/>
        </authorList>
    </citation>
    <scope>NUCLEOTIDE SEQUENCE [LARGE SCALE GENOMIC DNA]</scope>
    <source>
        <strain evidence="2 3">DSM 7213</strain>
    </source>
</reference>
<name>R4KGX1_9FIRM</name>
<evidence type="ECO:0000313" key="2">
    <source>
        <dbReference type="EMBL" id="AGL02443.1"/>
    </source>
</evidence>
<evidence type="ECO:0000313" key="3">
    <source>
        <dbReference type="Proteomes" id="UP000013520"/>
    </source>
</evidence>
<dbReference type="EMBL" id="CP003273">
    <property type="protein sequence ID" value="AGL02443.1"/>
    <property type="molecule type" value="Genomic_DNA"/>
</dbReference>
<organism evidence="2 3">
    <name type="scientific">Desulfoscipio gibsoniae DSM 7213</name>
    <dbReference type="NCBI Taxonomy" id="767817"/>
    <lineage>
        <taxon>Bacteria</taxon>
        <taxon>Bacillati</taxon>
        <taxon>Bacillota</taxon>
        <taxon>Clostridia</taxon>
        <taxon>Eubacteriales</taxon>
        <taxon>Desulfallaceae</taxon>
        <taxon>Desulfoscipio</taxon>
    </lineage>
</organism>
<protein>
    <submittedName>
        <fullName evidence="2">Uncharacterized protein</fullName>
    </submittedName>
</protein>
<gene>
    <name evidence="2" type="ORF">Desgi_3065</name>
</gene>
<keyword evidence="1" id="KW-1133">Transmembrane helix</keyword>
<sequence>MLPRQINQIIVILGSLWLLWVFFTRYSSEWTKSDWAYISFFAIVVFFSAYSLIKEKKD</sequence>